<evidence type="ECO:0000259" key="3">
    <source>
        <dbReference type="Pfam" id="PF04083"/>
    </source>
</evidence>
<dbReference type="AlphaFoldDB" id="A0A9N9Q6R2"/>
<evidence type="ECO:0000256" key="2">
    <source>
        <dbReference type="SAM" id="Phobius"/>
    </source>
</evidence>
<dbReference type="Proteomes" id="UP000701801">
    <property type="component" value="Unassembled WGS sequence"/>
</dbReference>
<proteinExistence type="predicted"/>
<organism evidence="4 5">
    <name type="scientific">Hymenoscyphus albidus</name>
    <dbReference type="NCBI Taxonomy" id="595503"/>
    <lineage>
        <taxon>Eukaryota</taxon>
        <taxon>Fungi</taxon>
        <taxon>Dikarya</taxon>
        <taxon>Ascomycota</taxon>
        <taxon>Pezizomycotina</taxon>
        <taxon>Leotiomycetes</taxon>
        <taxon>Helotiales</taxon>
        <taxon>Helotiaceae</taxon>
        <taxon>Hymenoscyphus</taxon>
    </lineage>
</organism>
<feature type="transmembrane region" description="Helical" evidence="2">
    <location>
        <begin position="95"/>
        <end position="116"/>
    </location>
</feature>
<keyword evidence="2" id="KW-0812">Transmembrane</keyword>
<feature type="region of interest" description="Disordered" evidence="1">
    <location>
        <begin position="1"/>
        <end position="52"/>
    </location>
</feature>
<keyword evidence="2" id="KW-0472">Membrane</keyword>
<dbReference type="FunFam" id="3.40.50.1820:FF:000193">
    <property type="entry name" value="Ab-hydrolase associated lipase"/>
    <property type="match status" value="1"/>
</dbReference>
<sequence length="623" mass="70855">MSDAPIPLQNHVFPLQNNPLAPPSTKGQNKRPADIDTSGLSRRTPATSATLSGETNVWECEEFLKSPENNELFPSPPDYGTGSDRQFKSMVYRPLSFSLSLCCLSLLFAGAIISNIKISFTRNLLRLIQMDPDSKRPFIREEKRRADLRARDEHIWKTDSDIETQAGTEFMPTEGGEDPVRNDLPYYARRVGLDAEELTVCTEDGFLLTLTHIYDPNEYTPLTALQRKARGADIFTGKPPSRPLPHPSKFKPKYPILMIHGLMQAAGAFCSHDDASLAFYLCKSGYDVWLGNNRCGFKPSHSWYKPTDPRMWTWTPRDMGTRDLPALTSRVLSETGFDKLGLIAHSQGTAQTFIALSRTQRPSLGLKYSVFCALAPAVYGGSILDKWYFKFVRSLPDSFYTAFFGIHGFFPVMMIAQHHLNSRLYGWSAYIMFNYLFNWSDWNWDRALRDRSFQCSPTYVSSESMRWWLGRNGFATNRCILSTKAELAVEELSESNPNIEASSKPWFDARMPPLALFVAGKDHLVDGQRLMNRFKSGKEPDTRVLHMGYYKDYEHLDVIWAADVVERIGRKIRNLVWKTADTQARERCRVPRGCEGLGRWIDDRREACGSAETSGSDGEWDID</sequence>
<gene>
    <name evidence="4" type="ORF">HYALB_00006741</name>
</gene>
<feature type="compositionally biased region" description="Polar residues" evidence="1">
    <location>
        <begin position="38"/>
        <end position="52"/>
    </location>
</feature>
<keyword evidence="5" id="KW-1185">Reference proteome</keyword>
<comment type="caution">
    <text evidence="4">The sequence shown here is derived from an EMBL/GenBank/DDBJ whole genome shotgun (WGS) entry which is preliminary data.</text>
</comment>
<dbReference type="InterPro" id="IPR029058">
    <property type="entry name" value="AB_hydrolase_fold"/>
</dbReference>
<feature type="domain" description="Partial AB-hydrolase lipase" evidence="3">
    <location>
        <begin position="185"/>
        <end position="272"/>
    </location>
</feature>
<dbReference type="OrthoDB" id="6130531at2759"/>
<dbReference type="Pfam" id="PF04083">
    <property type="entry name" value="Abhydro_lipase"/>
    <property type="match status" value="1"/>
</dbReference>
<reference evidence="4" key="1">
    <citation type="submission" date="2021-07" db="EMBL/GenBank/DDBJ databases">
        <authorList>
            <person name="Durling M."/>
        </authorList>
    </citation>
    <scope>NUCLEOTIDE SEQUENCE</scope>
</reference>
<evidence type="ECO:0000313" key="4">
    <source>
        <dbReference type="EMBL" id="CAG8977204.1"/>
    </source>
</evidence>
<dbReference type="PANTHER" id="PTHR11005">
    <property type="entry name" value="LYSOSOMAL ACID LIPASE-RELATED"/>
    <property type="match status" value="1"/>
</dbReference>
<accession>A0A9N9Q6R2</accession>
<dbReference type="SUPFAM" id="SSF53474">
    <property type="entry name" value="alpha/beta-Hydrolases"/>
    <property type="match status" value="1"/>
</dbReference>
<evidence type="ECO:0000313" key="5">
    <source>
        <dbReference type="Proteomes" id="UP000701801"/>
    </source>
</evidence>
<dbReference type="InterPro" id="IPR006693">
    <property type="entry name" value="AB_hydrolase_lipase"/>
</dbReference>
<dbReference type="EMBL" id="CAJVRM010000207">
    <property type="protein sequence ID" value="CAG8977204.1"/>
    <property type="molecule type" value="Genomic_DNA"/>
</dbReference>
<name>A0A9N9Q6R2_9HELO</name>
<keyword evidence="2" id="KW-1133">Transmembrane helix</keyword>
<dbReference type="Gene3D" id="3.40.50.1820">
    <property type="entry name" value="alpha/beta hydrolase"/>
    <property type="match status" value="1"/>
</dbReference>
<dbReference type="GO" id="GO:0006629">
    <property type="term" value="P:lipid metabolic process"/>
    <property type="evidence" value="ECO:0007669"/>
    <property type="project" value="InterPro"/>
</dbReference>
<evidence type="ECO:0000256" key="1">
    <source>
        <dbReference type="SAM" id="MobiDB-lite"/>
    </source>
</evidence>
<protein>
    <recommendedName>
        <fullName evidence="3">Partial AB-hydrolase lipase domain-containing protein</fullName>
    </recommendedName>
</protein>